<feature type="active site" evidence="2">
    <location>
        <position position="150"/>
    </location>
</feature>
<reference evidence="4" key="1">
    <citation type="submission" date="2017-09" db="EMBL/GenBank/DDBJ databases">
        <title>Depth-based differentiation of microbial function through sediment-hosted aquifers and enrichment of novel symbionts in the deep terrestrial subsurface.</title>
        <authorList>
            <person name="Probst A.J."/>
            <person name="Ladd B."/>
            <person name="Jarett J.K."/>
            <person name="Geller-Mcgrath D.E."/>
            <person name="Sieber C.M.K."/>
            <person name="Emerson J.B."/>
            <person name="Anantharaman K."/>
            <person name="Thomas B.C."/>
            <person name="Malmstrom R."/>
            <person name="Stieglmeier M."/>
            <person name="Klingl A."/>
            <person name="Woyke T."/>
            <person name="Ryan C.M."/>
            <person name="Banfield J.F."/>
        </authorList>
    </citation>
    <scope>NUCLEOTIDE SEQUENCE [LARGE SCALE GENOMIC DNA]</scope>
</reference>
<keyword evidence="2" id="KW-0648">Protein biosynthesis</keyword>
<dbReference type="InterPro" id="IPR036821">
    <property type="entry name" value="Peptide_deformylase_sf"/>
</dbReference>
<dbReference type="CDD" id="cd00487">
    <property type="entry name" value="Pep_deformylase"/>
    <property type="match status" value="1"/>
</dbReference>
<evidence type="ECO:0000256" key="2">
    <source>
        <dbReference type="HAMAP-Rule" id="MF_00163"/>
    </source>
</evidence>
<evidence type="ECO:0000313" key="4">
    <source>
        <dbReference type="Proteomes" id="UP000230837"/>
    </source>
</evidence>
<comment type="similarity">
    <text evidence="1 2">Belongs to the polypeptide deformylase family.</text>
</comment>
<dbReference type="Pfam" id="PF01327">
    <property type="entry name" value="Pep_deformylase"/>
    <property type="match status" value="1"/>
</dbReference>
<sequence length="182" mass="20391">MVQSYYMAKLVPENHPALHAIAEEITPEEIANGTAKKIIKDLRSALHTYSVDGFTAVAIAAPQIGISKRIFIIEDQSKERDSLPSLVAINPKMTKISKKTFVGGEGCLSIPDYYGLVRRATNVTIEATDEDGNQYKRGAGKFLAQIIQHEYDHLDGILFTERAEKVWHKDEMEKEKQKTKMG</sequence>
<dbReference type="InterPro" id="IPR023635">
    <property type="entry name" value="Peptide_deformylase"/>
</dbReference>
<feature type="binding site" evidence="2">
    <location>
        <position position="153"/>
    </location>
    <ligand>
        <name>Fe cation</name>
        <dbReference type="ChEBI" id="CHEBI:24875"/>
    </ligand>
</feature>
<comment type="catalytic activity">
    <reaction evidence="2">
        <text>N-terminal N-formyl-L-methionyl-[peptide] + H2O = N-terminal L-methionyl-[peptide] + formate</text>
        <dbReference type="Rhea" id="RHEA:24420"/>
        <dbReference type="Rhea" id="RHEA-COMP:10639"/>
        <dbReference type="Rhea" id="RHEA-COMP:10640"/>
        <dbReference type="ChEBI" id="CHEBI:15377"/>
        <dbReference type="ChEBI" id="CHEBI:15740"/>
        <dbReference type="ChEBI" id="CHEBI:49298"/>
        <dbReference type="ChEBI" id="CHEBI:64731"/>
        <dbReference type="EC" id="3.5.1.88"/>
    </reaction>
</comment>
<comment type="function">
    <text evidence="2">Removes the formyl group from the N-terminal Met of newly synthesized proteins. Requires at least a dipeptide for an efficient rate of reaction. N-terminal L-methionine is a prerequisite for activity but the enzyme has broad specificity at other positions.</text>
</comment>
<dbReference type="Proteomes" id="UP000230837">
    <property type="component" value="Unassembled WGS sequence"/>
</dbReference>
<dbReference type="AlphaFoldDB" id="A0A2M7INU4"/>
<keyword evidence="2" id="KW-0479">Metal-binding</keyword>
<dbReference type="NCBIfam" id="TIGR00079">
    <property type="entry name" value="pept_deformyl"/>
    <property type="match status" value="1"/>
</dbReference>
<dbReference type="GO" id="GO:0046872">
    <property type="term" value="F:metal ion binding"/>
    <property type="evidence" value="ECO:0007669"/>
    <property type="project" value="UniProtKB-KW"/>
</dbReference>
<dbReference type="PIRSF" id="PIRSF004749">
    <property type="entry name" value="Pep_def"/>
    <property type="match status" value="1"/>
</dbReference>
<keyword evidence="2" id="KW-0408">Iron</keyword>
<dbReference type="GO" id="GO:0006412">
    <property type="term" value="P:translation"/>
    <property type="evidence" value="ECO:0007669"/>
    <property type="project" value="UniProtKB-UniRule"/>
</dbReference>
<accession>A0A2M7INU4</accession>
<dbReference type="EC" id="3.5.1.88" evidence="2"/>
<keyword evidence="2" id="KW-0378">Hydrolase</keyword>
<name>A0A2M7INU4_9BACT</name>
<dbReference type="Gene3D" id="3.90.45.10">
    <property type="entry name" value="Peptide deformylase"/>
    <property type="match status" value="1"/>
</dbReference>
<feature type="binding site" evidence="2">
    <location>
        <position position="149"/>
    </location>
    <ligand>
        <name>Fe cation</name>
        <dbReference type="ChEBI" id="CHEBI:24875"/>
    </ligand>
</feature>
<evidence type="ECO:0000256" key="1">
    <source>
        <dbReference type="ARBA" id="ARBA00010759"/>
    </source>
</evidence>
<dbReference type="PANTHER" id="PTHR10458">
    <property type="entry name" value="PEPTIDE DEFORMYLASE"/>
    <property type="match status" value="1"/>
</dbReference>
<comment type="cofactor">
    <cofactor evidence="2">
        <name>Fe(2+)</name>
        <dbReference type="ChEBI" id="CHEBI:29033"/>
    </cofactor>
    <text evidence="2">Binds 1 Fe(2+) ion.</text>
</comment>
<dbReference type="EMBL" id="PFHR01000121">
    <property type="protein sequence ID" value="PIW96945.1"/>
    <property type="molecule type" value="Genomic_DNA"/>
</dbReference>
<gene>
    <name evidence="2 3" type="primary">def</name>
    <name evidence="3" type="ORF">COZ82_02240</name>
</gene>
<dbReference type="NCBIfam" id="NF001159">
    <property type="entry name" value="PRK00150.1-3"/>
    <property type="match status" value="1"/>
</dbReference>
<dbReference type="PRINTS" id="PR01576">
    <property type="entry name" value="PDEFORMYLASE"/>
</dbReference>
<dbReference type="HAMAP" id="MF_00163">
    <property type="entry name" value="Pep_deformylase"/>
    <property type="match status" value="1"/>
</dbReference>
<dbReference type="PANTHER" id="PTHR10458:SF22">
    <property type="entry name" value="PEPTIDE DEFORMYLASE"/>
    <property type="match status" value="1"/>
</dbReference>
<evidence type="ECO:0000313" key="3">
    <source>
        <dbReference type="EMBL" id="PIW96945.1"/>
    </source>
</evidence>
<feature type="binding site" evidence="2">
    <location>
        <position position="107"/>
    </location>
    <ligand>
        <name>Fe cation</name>
        <dbReference type="ChEBI" id="CHEBI:24875"/>
    </ligand>
</feature>
<dbReference type="GO" id="GO:0042586">
    <property type="term" value="F:peptide deformylase activity"/>
    <property type="evidence" value="ECO:0007669"/>
    <property type="project" value="UniProtKB-UniRule"/>
</dbReference>
<dbReference type="SUPFAM" id="SSF56420">
    <property type="entry name" value="Peptide deformylase"/>
    <property type="match status" value="1"/>
</dbReference>
<comment type="caution">
    <text evidence="3">The sequence shown here is derived from an EMBL/GenBank/DDBJ whole genome shotgun (WGS) entry which is preliminary data.</text>
</comment>
<protein>
    <recommendedName>
        <fullName evidence="2">Peptide deformylase</fullName>
        <shortName evidence="2">PDF</shortName>
        <ecNumber evidence="2">3.5.1.88</ecNumber>
    </recommendedName>
    <alternativeName>
        <fullName evidence="2">Polypeptide deformylase</fullName>
    </alternativeName>
</protein>
<proteinExistence type="inferred from homology"/>
<organism evidence="3 4">
    <name type="scientific">Candidatus Kaiserbacteria bacterium CG_4_8_14_3_um_filter_38_9</name>
    <dbReference type="NCBI Taxonomy" id="1974599"/>
    <lineage>
        <taxon>Bacteria</taxon>
        <taxon>Candidatus Kaiseribacteriota</taxon>
    </lineage>
</organism>